<proteinExistence type="predicted"/>
<dbReference type="Proteomes" id="UP000016496">
    <property type="component" value="Unassembled WGS sequence"/>
</dbReference>
<keyword evidence="1" id="KW-0812">Transmembrane</keyword>
<dbReference type="EMBL" id="AWSV01000060">
    <property type="protein sequence ID" value="ERI86091.1"/>
    <property type="molecule type" value="Genomic_DNA"/>
</dbReference>
<keyword evidence="1" id="KW-0472">Membrane</keyword>
<accession>U2E1F6</accession>
<dbReference type="HOGENOM" id="CLU_2749416_0_0_10"/>
<evidence type="ECO:0000313" key="2">
    <source>
        <dbReference type="EMBL" id="ERI86091.1"/>
    </source>
</evidence>
<keyword evidence="1" id="KW-1133">Transmembrane helix</keyword>
<evidence type="ECO:0000313" key="3">
    <source>
        <dbReference type="Proteomes" id="UP000016496"/>
    </source>
</evidence>
<gene>
    <name evidence="2" type="ORF">HMPREF1981_01133</name>
</gene>
<sequence length="70" mass="7722">MPDRFPPSSSLLFSVILFSAAVVPSVNLFSFLLAFVLRRLNSGLLLANCHRGGYGKGSHRLKVSFLAWEL</sequence>
<name>U2E1F6_9BACE</name>
<reference evidence="2 3" key="1">
    <citation type="submission" date="2013-08" db="EMBL/GenBank/DDBJ databases">
        <authorList>
            <person name="Weinstock G."/>
            <person name="Sodergren E."/>
            <person name="Wylie T."/>
            <person name="Fulton L."/>
            <person name="Fulton R."/>
            <person name="Fronick C."/>
            <person name="O'Laughlin M."/>
            <person name="Godfrey J."/>
            <person name="Miner T."/>
            <person name="Herter B."/>
            <person name="Appelbaum E."/>
            <person name="Cordes M."/>
            <person name="Lek S."/>
            <person name="Wollam A."/>
            <person name="Pepin K.H."/>
            <person name="Palsikar V.B."/>
            <person name="Mitreva M."/>
            <person name="Wilson R.K."/>
        </authorList>
    </citation>
    <scope>NUCLEOTIDE SEQUENCE [LARGE SCALE GENOMIC DNA]</scope>
    <source>
        <strain evidence="2 3">F0041</strain>
    </source>
</reference>
<feature type="transmembrane region" description="Helical" evidence="1">
    <location>
        <begin position="12"/>
        <end position="37"/>
    </location>
</feature>
<organism evidence="2 3">
    <name type="scientific">Bacteroides pyogenes F0041</name>
    <dbReference type="NCBI Taxonomy" id="1321819"/>
    <lineage>
        <taxon>Bacteria</taxon>
        <taxon>Pseudomonadati</taxon>
        <taxon>Bacteroidota</taxon>
        <taxon>Bacteroidia</taxon>
        <taxon>Bacteroidales</taxon>
        <taxon>Bacteroidaceae</taxon>
        <taxon>Bacteroides</taxon>
    </lineage>
</organism>
<dbReference type="AlphaFoldDB" id="U2E1F6"/>
<protein>
    <submittedName>
        <fullName evidence="2">Uncharacterized protein</fullName>
    </submittedName>
</protein>
<comment type="caution">
    <text evidence="2">The sequence shown here is derived from an EMBL/GenBank/DDBJ whole genome shotgun (WGS) entry which is preliminary data.</text>
</comment>
<dbReference type="PATRIC" id="fig|1321819.3.peg.1045"/>
<evidence type="ECO:0000256" key="1">
    <source>
        <dbReference type="SAM" id="Phobius"/>
    </source>
</evidence>